<evidence type="ECO:0000313" key="2">
    <source>
        <dbReference type="Proteomes" id="UP001501747"/>
    </source>
</evidence>
<sequence length="245" mass="27076">MAVIPAHASELLDTAREHWSRPGATSLSGKPIRTLEATPQHTVNPYWDLALTLPLHERRLPVPGSGMLVEALPPPHGPFGWWVLQRRFAWALPSPGDLTWLLAQLAGRPVLDVGAGLGYWAWQLSQLGVDVLATDIASTDTWLDEVEPFHPVAHHPADPAEHPERALLLSWPPSGGLAVDSLRSYTGDTVVYLGELNPEVCGGADFFAELEENWTLLGHSPWHVNLYGCRGVLRAYRRPPDVRLW</sequence>
<dbReference type="RefSeq" id="WP_344876311.1">
    <property type="nucleotide sequence ID" value="NZ_BAABAL010000012.1"/>
</dbReference>
<keyword evidence="2" id="KW-1185">Reference proteome</keyword>
<dbReference type="PANTHER" id="PTHR39290:SF6">
    <property type="entry name" value="S-ADENOSYL-L-METHIONINE-DEPENDENT METHYLTRANSFERASES SUPERFAMILY PROTEIN"/>
    <property type="match status" value="1"/>
</dbReference>
<dbReference type="PANTHER" id="PTHR39290">
    <property type="entry name" value="C3H1-TYPE DOMAIN-CONTAINING PROTEIN-RELATED"/>
    <property type="match status" value="1"/>
</dbReference>
<protein>
    <recommendedName>
        <fullName evidence="3">SAM-dependent methyltransferase</fullName>
    </recommendedName>
</protein>
<reference evidence="2" key="1">
    <citation type="journal article" date="2019" name="Int. J. Syst. Evol. Microbiol.">
        <title>The Global Catalogue of Microorganisms (GCM) 10K type strain sequencing project: providing services to taxonomists for standard genome sequencing and annotation.</title>
        <authorList>
            <consortium name="The Broad Institute Genomics Platform"/>
            <consortium name="The Broad Institute Genome Sequencing Center for Infectious Disease"/>
            <person name="Wu L."/>
            <person name="Ma J."/>
        </authorList>
    </citation>
    <scope>NUCLEOTIDE SEQUENCE [LARGE SCALE GENOMIC DNA]</scope>
    <source>
        <strain evidence="2">JCM 17342</strain>
    </source>
</reference>
<dbReference type="Proteomes" id="UP001501747">
    <property type="component" value="Unassembled WGS sequence"/>
</dbReference>
<accession>A0ABP7SFD3</accession>
<proteinExistence type="predicted"/>
<comment type="caution">
    <text evidence="1">The sequence shown here is derived from an EMBL/GenBank/DDBJ whole genome shotgun (WGS) entry which is preliminary data.</text>
</comment>
<evidence type="ECO:0008006" key="3">
    <source>
        <dbReference type="Google" id="ProtNLM"/>
    </source>
</evidence>
<dbReference type="Gene3D" id="3.40.50.150">
    <property type="entry name" value="Vaccinia Virus protein VP39"/>
    <property type="match status" value="1"/>
</dbReference>
<evidence type="ECO:0000313" key="1">
    <source>
        <dbReference type="EMBL" id="GAA4011065.1"/>
    </source>
</evidence>
<dbReference type="EMBL" id="BAABAL010000012">
    <property type="protein sequence ID" value="GAA4011065.1"/>
    <property type="molecule type" value="Genomic_DNA"/>
</dbReference>
<name>A0ABP7SFD3_9PSEU</name>
<dbReference type="SUPFAM" id="SSF53335">
    <property type="entry name" value="S-adenosyl-L-methionine-dependent methyltransferases"/>
    <property type="match status" value="1"/>
</dbReference>
<gene>
    <name evidence="1" type="ORF">GCM10022247_36750</name>
</gene>
<organism evidence="1 2">
    <name type="scientific">Allokutzneria multivorans</name>
    <dbReference type="NCBI Taxonomy" id="1142134"/>
    <lineage>
        <taxon>Bacteria</taxon>
        <taxon>Bacillati</taxon>
        <taxon>Actinomycetota</taxon>
        <taxon>Actinomycetes</taxon>
        <taxon>Pseudonocardiales</taxon>
        <taxon>Pseudonocardiaceae</taxon>
        <taxon>Allokutzneria</taxon>
    </lineage>
</organism>
<dbReference type="InterPro" id="IPR029063">
    <property type="entry name" value="SAM-dependent_MTases_sf"/>
</dbReference>